<dbReference type="Pfam" id="PF02308">
    <property type="entry name" value="MgtC"/>
    <property type="match status" value="1"/>
</dbReference>
<feature type="transmembrane region" description="Helical" evidence="1">
    <location>
        <begin position="38"/>
        <end position="60"/>
    </location>
</feature>
<feature type="transmembrane region" description="Helical" evidence="1">
    <location>
        <begin position="6"/>
        <end position="26"/>
    </location>
</feature>
<feature type="transmembrane region" description="Helical" evidence="1">
    <location>
        <begin position="273"/>
        <end position="291"/>
    </location>
</feature>
<feature type="transmembrane region" description="Helical" evidence="1">
    <location>
        <begin position="95"/>
        <end position="115"/>
    </location>
</feature>
<dbReference type="Pfam" id="PF13194">
    <property type="entry name" value="DUF4010"/>
    <property type="match status" value="1"/>
</dbReference>
<sequence length="429" mass="41905">MAIDDLLARFALALGIGLMIGLERGWRLRDDVPGSRTAGIRTFTVVAILGAVAGALGRALSAEPAAAAVVIGLVFLGFAGAFALFCHAENRADNAFSATTMVTGLVTFALGAYALVGDRQAAAAVAVAVAALLAMREALHGFVAKVTAAELRSALVLLAMTCIVLPIAPDTAVGPYGGVNPRQIWLTAIVLAAVSFVGYLAVGRLGPARGVLLAAAAGGLVSSTAVTATNARRAAAGEGSPQLLAAGVAVATAISFVRVLVIAAAVNPVLLPALAPALAGAVAAALGYAALRVAGRPADAAAAPLAFRNPFDLASVVGFAVFLAGIVVLGRFLGDRLGEWGAVVGAAAVGLADVDAITVSMAQLAPATLSPAAAGHAILAAVASNTVAKVAIGAAAGGRRFAIEIAVLGLACAAAGLAGWAVAVVAAGG</sequence>
<feature type="transmembrane region" description="Helical" evidence="1">
    <location>
        <begin position="311"/>
        <end position="333"/>
    </location>
</feature>
<feature type="transmembrane region" description="Helical" evidence="1">
    <location>
        <begin position="151"/>
        <end position="169"/>
    </location>
</feature>
<dbReference type="PANTHER" id="PTHR39084:SF1">
    <property type="entry name" value="DUF4010 DOMAIN-CONTAINING PROTEIN"/>
    <property type="match status" value="1"/>
</dbReference>
<dbReference type="InterPro" id="IPR049177">
    <property type="entry name" value="MgtC_SapB_SrpB_YhiD_N"/>
</dbReference>
<feature type="transmembrane region" description="Helical" evidence="1">
    <location>
        <begin position="243"/>
        <end position="266"/>
    </location>
</feature>
<feature type="transmembrane region" description="Helical" evidence="1">
    <location>
        <begin position="66"/>
        <end position="88"/>
    </location>
</feature>
<dbReference type="InterPro" id="IPR025105">
    <property type="entry name" value="DUF4010"/>
</dbReference>
<proteinExistence type="predicted"/>
<evidence type="ECO:0000259" key="2">
    <source>
        <dbReference type="Pfam" id="PF02308"/>
    </source>
</evidence>
<feature type="domain" description="MgtC/SapB/SrpB/YhiD N-terminal" evidence="2">
    <location>
        <begin position="11"/>
        <end position="141"/>
    </location>
</feature>
<evidence type="ECO:0000259" key="3">
    <source>
        <dbReference type="Pfam" id="PF13194"/>
    </source>
</evidence>
<feature type="transmembrane region" description="Helical" evidence="1">
    <location>
        <begin position="405"/>
        <end position="427"/>
    </location>
</feature>
<dbReference type="RefSeq" id="WP_129610816.1">
    <property type="nucleotide sequence ID" value="NZ_UWOC01000179.1"/>
</dbReference>
<accession>A0A3S4BIH4</accession>
<keyword evidence="5" id="KW-1185">Reference proteome</keyword>
<name>A0A3S4BIH4_9BRAD</name>
<feature type="domain" description="DUF4010" evidence="3">
    <location>
        <begin position="189"/>
        <end position="396"/>
    </location>
</feature>
<feature type="transmembrane region" description="Helical" evidence="1">
    <location>
        <begin position="377"/>
        <end position="398"/>
    </location>
</feature>
<dbReference type="AlphaFoldDB" id="A0A3S4BIH4"/>
<gene>
    <name evidence="4" type="ORF">RHODGE_RHODGE_03955</name>
</gene>
<dbReference type="EMBL" id="UWOC01000179">
    <property type="protein sequence ID" value="VCU10752.1"/>
    <property type="molecule type" value="Genomic_DNA"/>
</dbReference>
<dbReference type="Proteomes" id="UP000289200">
    <property type="component" value="Unassembled WGS sequence"/>
</dbReference>
<keyword evidence="1" id="KW-0472">Membrane</keyword>
<reference evidence="5" key="1">
    <citation type="submission" date="2018-10" db="EMBL/GenBank/DDBJ databases">
        <authorList>
            <person name="Peiro R."/>
            <person name="Begona"/>
            <person name="Cbmso G."/>
            <person name="Lopez M."/>
            <person name="Gonzalez S."/>
            <person name="Sacristan E."/>
            <person name="Castillo E."/>
        </authorList>
    </citation>
    <scope>NUCLEOTIDE SEQUENCE [LARGE SCALE GENOMIC DNA]</scope>
</reference>
<protein>
    <submittedName>
        <fullName evidence="4">Uncharacterized protein</fullName>
    </submittedName>
</protein>
<organism evidence="4 5">
    <name type="scientific">Rhodoplanes serenus</name>
    <dbReference type="NCBI Taxonomy" id="200615"/>
    <lineage>
        <taxon>Bacteria</taxon>
        <taxon>Pseudomonadati</taxon>
        <taxon>Pseudomonadota</taxon>
        <taxon>Alphaproteobacteria</taxon>
        <taxon>Hyphomicrobiales</taxon>
        <taxon>Nitrobacteraceae</taxon>
        <taxon>Rhodoplanes</taxon>
    </lineage>
</organism>
<dbReference type="OrthoDB" id="9813718at2"/>
<comment type="caution">
    <text evidence="4">The sequence shown here is derived from an EMBL/GenBank/DDBJ whole genome shotgun (WGS) entry which is preliminary data.</text>
</comment>
<evidence type="ECO:0000313" key="4">
    <source>
        <dbReference type="EMBL" id="VCU10752.1"/>
    </source>
</evidence>
<evidence type="ECO:0000313" key="5">
    <source>
        <dbReference type="Proteomes" id="UP000289200"/>
    </source>
</evidence>
<keyword evidence="1" id="KW-0812">Transmembrane</keyword>
<keyword evidence="1" id="KW-1133">Transmembrane helix</keyword>
<feature type="transmembrane region" description="Helical" evidence="1">
    <location>
        <begin position="121"/>
        <end position="139"/>
    </location>
</feature>
<dbReference type="PANTHER" id="PTHR39084">
    <property type="entry name" value="MEMBRANE PROTEIN-RELATED"/>
    <property type="match status" value="1"/>
</dbReference>
<feature type="transmembrane region" description="Helical" evidence="1">
    <location>
        <begin position="340"/>
        <end position="365"/>
    </location>
</feature>
<feature type="transmembrane region" description="Helical" evidence="1">
    <location>
        <begin position="211"/>
        <end position="231"/>
    </location>
</feature>
<feature type="transmembrane region" description="Helical" evidence="1">
    <location>
        <begin position="184"/>
        <end position="202"/>
    </location>
</feature>
<evidence type="ECO:0000256" key="1">
    <source>
        <dbReference type="SAM" id="Phobius"/>
    </source>
</evidence>